<evidence type="ECO:0000313" key="2">
    <source>
        <dbReference type="Proteomes" id="UP000465609"/>
    </source>
</evidence>
<evidence type="ECO:0008006" key="3">
    <source>
        <dbReference type="Google" id="ProtNLM"/>
    </source>
</evidence>
<geneLocation type="plasmid" evidence="1 2">
    <name>pJCM15296</name>
</geneLocation>
<accession>A0ABN5Z577</accession>
<sequence>MPSPSAASRLLRNDLLAQLRTAGTGLSTTHLRQHAPRCALPGTSAALPPVQEQIYRVLRQLAKDGLIKASTAHGRTVSWIALPSAADDEIRALEAAFASTVPGRHSNVLDA</sequence>
<name>A0ABN5Z577_9MYCO</name>
<dbReference type="Proteomes" id="UP000465609">
    <property type="component" value="Plasmid pJCM15296"/>
</dbReference>
<protein>
    <recommendedName>
        <fullName evidence="3">Fur family transcriptional regulator</fullName>
    </recommendedName>
</protein>
<dbReference type="RefSeq" id="WP_163912257.1">
    <property type="nucleotide sequence ID" value="NZ_AP022578.1"/>
</dbReference>
<keyword evidence="2" id="KW-1185">Reference proteome</keyword>
<gene>
    <name evidence="1" type="ORF">MAUB_64050</name>
</gene>
<organism evidence="1 2">
    <name type="scientific">Mycolicibacterium aubagnense</name>
    <dbReference type="NCBI Taxonomy" id="319707"/>
    <lineage>
        <taxon>Bacteria</taxon>
        <taxon>Bacillati</taxon>
        <taxon>Actinomycetota</taxon>
        <taxon>Actinomycetes</taxon>
        <taxon>Mycobacteriales</taxon>
        <taxon>Mycobacteriaceae</taxon>
        <taxon>Mycolicibacterium</taxon>
    </lineage>
</organism>
<dbReference type="EMBL" id="AP022578">
    <property type="protein sequence ID" value="BBX88204.1"/>
    <property type="molecule type" value="Genomic_DNA"/>
</dbReference>
<reference evidence="1 2" key="1">
    <citation type="journal article" date="2019" name="Emerg. Microbes Infect.">
        <title>Comprehensive subspecies identification of 175 nontuberculous mycobacteria species based on 7547 genomic profiles.</title>
        <authorList>
            <person name="Matsumoto Y."/>
            <person name="Kinjo T."/>
            <person name="Motooka D."/>
            <person name="Nabeya D."/>
            <person name="Jung N."/>
            <person name="Uechi K."/>
            <person name="Horii T."/>
            <person name="Iida T."/>
            <person name="Fujita J."/>
            <person name="Nakamura S."/>
        </authorList>
    </citation>
    <scope>NUCLEOTIDE SEQUENCE [LARGE SCALE GENOMIC DNA]</scope>
    <source>
        <strain evidence="1 2">JCM 15296</strain>
        <plasmid evidence="1">pJCM15296</plasmid>
    </source>
</reference>
<proteinExistence type="predicted"/>
<evidence type="ECO:0000313" key="1">
    <source>
        <dbReference type="EMBL" id="BBX88204.1"/>
    </source>
</evidence>
<keyword evidence="1" id="KW-0614">Plasmid</keyword>